<keyword evidence="2 6" id="KW-0732">Signal</keyword>
<dbReference type="InterPro" id="IPR036779">
    <property type="entry name" value="LysM_dom_sf"/>
</dbReference>
<feature type="domain" description="LysM" evidence="7">
    <location>
        <begin position="192"/>
        <end position="240"/>
    </location>
</feature>
<feature type="signal peptide" evidence="6">
    <location>
        <begin position="1"/>
        <end position="20"/>
    </location>
</feature>
<protein>
    <submittedName>
        <fullName evidence="8">Carbohydrate-binding module family 50</fullName>
    </submittedName>
</protein>
<dbReference type="PROSITE" id="PS51782">
    <property type="entry name" value="LYSM"/>
    <property type="match status" value="4"/>
</dbReference>
<feature type="region of interest" description="Disordered" evidence="5">
    <location>
        <begin position="424"/>
        <end position="450"/>
    </location>
</feature>
<dbReference type="Pfam" id="PF24864">
    <property type="entry name" value="DUF7730"/>
    <property type="match status" value="1"/>
</dbReference>
<keyword evidence="3" id="KW-0843">Virulence</keyword>
<dbReference type="CDD" id="cd00118">
    <property type="entry name" value="LysM"/>
    <property type="match status" value="1"/>
</dbReference>
<dbReference type="SUPFAM" id="SSF54106">
    <property type="entry name" value="LysM domain"/>
    <property type="match status" value="1"/>
</dbReference>
<dbReference type="PANTHER" id="PTHR34997:SF2">
    <property type="entry name" value="LYSM DOMAIN-CONTAINING PROTEIN-RELATED"/>
    <property type="match status" value="1"/>
</dbReference>
<evidence type="ECO:0000256" key="1">
    <source>
        <dbReference type="ARBA" id="ARBA00022669"/>
    </source>
</evidence>
<dbReference type="Gene3D" id="3.10.350.10">
    <property type="entry name" value="LysM domain"/>
    <property type="match status" value="4"/>
</dbReference>
<dbReference type="Pfam" id="PF01476">
    <property type="entry name" value="LysM"/>
    <property type="match status" value="1"/>
</dbReference>
<evidence type="ECO:0000256" key="6">
    <source>
        <dbReference type="SAM" id="SignalP"/>
    </source>
</evidence>
<comment type="similarity">
    <text evidence="4">Belongs to the secreted LysM effector family.</text>
</comment>
<feature type="domain" description="LysM" evidence="7">
    <location>
        <begin position="371"/>
        <end position="418"/>
    </location>
</feature>
<evidence type="ECO:0000259" key="7">
    <source>
        <dbReference type="PROSITE" id="PS51782"/>
    </source>
</evidence>
<evidence type="ECO:0000256" key="2">
    <source>
        <dbReference type="ARBA" id="ARBA00022729"/>
    </source>
</evidence>
<comment type="caution">
    <text evidence="8">The sequence shown here is derived from an EMBL/GenBank/DDBJ whole genome shotgun (WGS) entry which is preliminary data.</text>
</comment>
<keyword evidence="9" id="KW-1185">Reference proteome</keyword>
<name>A0A395T9G0_9HYPO</name>
<evidence type="ECO:0000313" key="9">
    <source>
        <dbReference type="Proteomes" id="UP000266234"/>
    </source>
</evidence>
<feature type="chain" id="PRO_5017304098" evidence="6">
    <location>
        <begin position="21"/>
        <end position="843"/>
    </location>
</feature>
<evidence type="ECO:0000313" key="8">
    <source>
        <dbReference type="EMBL" id="RGP81323.1"/>
    </source>
</evidence>
<feature type="compositionally biased region" description="Polar residues" evidence="5">
    <location>
        <begin position="436"/>
        <end position="445"/>
    </location>
</feature>
<proteinExistence type="inferred from homology"/>
<feature type="domain" description="LysM" evidence="7">
    <location>
        <begin position="295"/>
        <end position="342"/>
    </location>
</feature>
<organism evidence="8 9">
    <name type="scientific">Fusarium longipes</name>
    <dbReference type="NCBI Taxonomy" id="694270"/>
    <lineage>
        <taxon>Eukaryota</taxon>
        <taxon>Fungi</taxon>
        <taxon>Dikarya</taxon>
        <taxon>Ascomycota</taxon>
        <taxon>Pezizomycotina</taxon>
        <taxon>Sordariomycetes</taxon>
        <taxon>Hypocreomycetidae</taxon>
        <taxon>Hypocreales</taxon>
        <taxon>Nectriaceae</taxon>
        <taxon>Fusarium</taxon>
    </lineage>
</organism>
<dbReference type="EMBL" id="PXOG01000011">
    <property type="protein sequence ID" value="RGP81323.1"/>
    <property type="molecule type" value="Genomic_DNA"/>
</dbReference>
<keyword evidence="1" id="KW-0147">Chitin-binding</keyword>
<gene>
    <name evidence="8" type="ORF">FLONG3_467</name>
</gene>
<dbReference type="GO" id="GO:0008061">
    <property type="term" value="F:chitin binding"/>
    <property type="evidence" value="ECO:0007669"/>
    <property type="project" value="UniProtKB-KW"/>
</dbReference>
<dbReference type="PANTHER" id="PTHR34997">
    <property type="entry name" value="AM15"/>
    <property type="match status" value="1"/>
</dbReference>
<dbReference type="Proteomes" id="UP000266234">
    <property type="component" value="Unassembled WGS sequence"/>
</dbReference>
<dbReference type="OrthoDB" id="5985073at2759"/>
<dbReference type="InterPro" id="IPR018392">
    <property type="entry name" value="LysM"/>
</dbReference>
<accession>A0A395T9G0</accession>
<feature type="domain" description="LysM" evidence="7">
    <location>
        <begin position="39"/>
        <end position="86"/>
    </location>
</feature>
<evidence type="ECO:0000256" key="5">
    <source>
        <dbReference type="SAM" id="MobiDB-lite"/>
    </source>
</evidence>
<dbReference type="STRING" id="694270.A0A395T9G0"/>
<dbReference type="AlphaFoldDB" id="A0A395T9G0"/>
<dbReference type="InterPro" id="IPR056632">
    <property type="entry name" value="DUF7730"/>
</dbReference>
<reference evidence="8 9" key="1">
    <citation type="journal article" date="2018" name="PLoS Pathog.">
        <title>Evolution of structural diversity of trichothecenes, a family of toxins produced by plant pathogenic and entomopathogenic fungi.</title>
        <authorList>
            <person name="Proctor R.H."/>
            <person name="McCormick S.P."/>
            <person name="Kim H.S."/>
            <person name="Cardoza R.E."/>
            <person name="Stanley A.M."/>
            <person name="Lindo L."/>
            <person name="Kelly A."/>
            <person name="Brown D.W."/>
            <person name="Lee T."/>
            <person name="Vaughan M.M."/>
            <person name="Alexander N.J."/>
            <person name="Busman M."/>
            <person name="Gutierrez S."/>
        </authorList>
    </citation>
    <scope>NUCLEOTIDE SEQUENCE [LARGE SCALE GENOMIC DNA]</scope>
    <source>
        <strain evidence="8 9">NRRL 20695</strain>
    </source>
</reference>
<dbReference type="InterPro" id="IPR052210">
    <property type="entry name" value="LysM1-like"/>
</dbReference>
<evidence type="ECO:0000256" key="3">
    <source>
        <dbReference type="ARBA" id="ARBA00023026"/>
    </source>
</evidence>
<sequence length="843" mass="95601">MHTIRCAFHLLWAVIPVVLAIDRKPGGPVHPGQPSNCVAWHTVREGDDCNSVSQKYYITRKQFLAWNPAVSEDCAENFWLKSAYCVAVDESKTIRTDDTSAIETSTKYAVSTETSLGTQTSMKDGTFTTADVTSKATKTGSLPSTSQNTTYSTTTTYSIRNPVEAWNITTPTIDRKWPPEATQAGQPKDCNKWHLVRGGQTCRDVLNKHGSFMKKEEFFEWNPDVHTDCSGLFVGYWVCVGVRPKTTLDLDWGSSVPPFTPPPEPTKHTRTTFQPAEPDFTPSPSHGDLPENCLNFHKAEANETCKDILETYNYISREQFFKYNPALKNKCDGLWEGNWYCVGVVDDLPSLPTVTDTPSPVPRGSPKDCKAWYYTTGGETCKALAETFGTFDEKEFIEMNPIVMDDCEEIKDNQWYCVATPDTPTTRTVDKPTPPSRITSMPTQSEPRRILTPSPSEQDLFMSEQNAPFFTLLPSEIRHEILLQAFGGRTVHIDLVYQHPLKPPKPTSGSGHYGEHTEQNCYFDYSKPEYWQWRGCVCHRIPSNMHRMHGMKQAGILDLSRGPTGDIWPPLYPQDPTSGLGEDTYRYWDMEEPGQDTCCKGYATRCMDYRDEPDSCWIGATGWLLACRRSYYEGIQILYGTNTIHMSSKSLLTNLPRLIPIQRLKMMNALEIVWKPDIYISPRAHRGLHPDDWRVKHEQVPQIHDIILNTFPHVQRLHLAVNISGRVDYKQYLDDTVRQWDTFASALAKRGNLQAPLTVSLTQAHWKVLYETVRPDAVNKDNCPAVLKLQFWRWTDGRCALAPLTKSTETWVKIDGATKENGYWIVCGDDDGRQARGSYSVGF</sequence>
<evidence type="ECO:0000256" key="4">
    <source>
        <dbReference type="ARBA" id="ARBA00044955"/>
    </source>
</evidence>